<keyword evidence="3" id="KW-1185">Reference proteome</keyword>
<evidence type="ECO:0000313" key="3">
    <source>
        <dbReference type="Proteomes" id="UP000190037"/>
    </source>
</evidence>
<protein>
    <submittedName>
        <fullName evidence="2">Uncharacterized protein</fullName>
    </submittedName>
</protein>
<keyword evidence="1" id="KW-0732">Signal</keyword>
<feature type="chain" id="PRO_5038775091" evidence="1">
    <location>
        <begin position="32"/>
        <end position="375"/>
    </location>
</feature>
<name>A0A1T3P0N0_9ACTN</name>
<dbReference type="EMBL" id="MWQN01000001">
    <property type="protein sequence ID" value="OPC82653.1"/>
    <property type="molecule type" value="Genomic_DNA"/>
</dbReference>
<comment type="caution">
    <text evidence="2">The sequence shown here is derived from an EMBL/GenBank/DDBJ whole genome shotgun (WGS) entry which is preliminary data.</text>
</comment>
<feature type="signal peptide" evidence="1">
    <location>
        <begin position="1"/>
        <end position="31"/>
    </location>
</feature>
<gene>
    <name evidence="2" type="ORF">B4N89_18420</name>
</gene>
<dbReference type="AlphaFoldDB" id="A0A1T3P0N0"/>
<evidence type="ECO:0000313" key="2">
    <source>
        <dbReference type="EMBL" id="OPC82653.1"/>
    </source>
</evidence>
<dbReference type="Proteomes" id="UP000190037">
    <property type="component" value="Unassembled WGS sequence"/>
</dbReference>
<dbReference type="RefSeq" id="WP_078976919.1">
    <property type="nucleotide sequence ID" value="NZ_MWQN01000001.1"/>
</dbReference>
<evidence type="ECO:0000256" key="1">
    <source>
        <dbReference type="SAM" id="SignalP"/>
    </source>
</evidence>
<proteinExistence type="predicted"/>
<organism evidence="2 3">
    <name type="scientific">Embleya scabrispora</name>
    <dbReference type="NCBI Taxonomy" id="159449"/>
    <lineage>
        <taxon>Bacteria</taxon>
        <taxon>Bacillati</taxon>
        <taxon>Actinomycetota</taxon>
        <taxon>Actinomycetes</taxon>
        <taxon>Kitasatosporales</taxon>
        <taxon>Streptomycetaceae</taxon>
        <taxon>Embleya</taxon>
    </lineage>
</organism>
<accession>A0A1T3P0N0</accession>
<reference evidence="2 3" key="1">
    <citation type="submission" date="2017-03" db="EMBL/GenBank/DDBJ databases">
        <title>Draft genome sequence of Streptomyces scabrisporus NF3, endophyte isolated from Amphipterygium adstringens.</title>
        <authorList>
            <person name="Vazquez M."/>
            <person name="Ceapa C.D."/>
            <person name="Rodriguez Luna D."/>
            <person name="Sanchez Esquivel S."/>
        </authorList>
    </citation>
    <scope>NUCLEOTIDE SEQUENCE [LARGE SCALE GENOMIC DNA]</scope>
    <source>
        <strain evidence="2 3">NF3</strain>
    </source>
</reference>
<sequence>MKQRTKRLTAGVGVGTLAITGFLAAAPAAFAGTATPTVTCSLPLGQGDKTGPMSVTVDGPTTAKPGETVDLKITLGPSPATSPAALNGIKMTPSIDFALSGGATGSVTLAGAETTIDIPANTPIQSPPFSVRLQIPATATGTVDLTPTKTTTATVTPYGNFSTPCAVTGGSGVVQSIAVQSTPETATLSASPGTVEAGKETTLAGTNWTKGGTATPSLCAADGTACNPAGTSANSLRIGADGVLSGGVTVAPGTADGTYSVRVTDGSRTASTPLTVKKVEVPVPQRKVTLSKSTVRPWTFVKVSGENFTPNTPIALAGVEGANPTFNFGLAWTDRNGRFSSWILVTSRKTTGITAVEIDTSFKFDKLGMAGITVK</sequence>
<dbReference type="eggNOG" id="ENOG5032HWH">
    <property type="taxonomic scope" value="Bacteria"/>
</dbReference>
<dbReference type="OrthoDB" id="4451361at2"/>